<comment type="similarity">
    <text evidence="1">Belongs to the VgrG protein family.</text>
</comment>
<dbReference type="NCBIfam" id="TIGR03361">
    <property type="entry name" value="VI_Rhs_Vgr"/>
    <property type="match status" value="1"/>
</dbReference>
<reference evidence="5 6" key="1">
    <citation type="submission" date="2008-03" db="EMBL/GenBank/DDBJ databases">
        <title>Sequencing of the draft genome and assembly of Burkholderia ambifaria MEX-5.</title>
        <authorList>
            <consortium name="US DOE Joint Genome Institute (JGI-PGF)"/>
            <person name="Copeland A."/>
            <person name="Lucas S."/>
            <person name="Lapidus A."/>
            <person name="Glavina del Rio T."/>
            <person name="Dalin E."/>
            <person name="Tice H."/>
            <person name="Bruce D."/>
            <person name="Goodwin L."/>
            <person name="Pitluck S."/>
            <person name="Larimer F."/>
            <person name="Land M.L."/>
            <person name="Hauser L."/>
            <person name="Tiedje J."/>
            <person name="Richardson P."/>
        </authorList>
    </citation>
    <scope>NUCLEOTIDE SEQUENCE [LARGE SCALE GENOMIC DNA]</scope>
    <source>
        <strain evidence="5 6">MEX-5</strain>
    </source>
</reference>
<name>B1TBY9_9BURK</name>
<accession>B1TBY9</accession>
<dbReference type="NCBIfam" id="TIGR01646">
    <property type="entry name" value="vgr_GE"/>
    <property type="match status" value="1"/>
</dbReference>
<evidence type="ECO:0000259" key="2">
    <source>
        <dbReference type="Pfam" id="PF04717"/>
    </source>
</evidence>
<evidence type="ECO:0000313" key="6">
    <source>
        <dbReference type="Proteomes" id="UP000004814"/>
    </source>
</evidence>
<organism evidence="5 6">
    <name type="scientific">Burkholderia ambifaria MEX-5</name>
    <dbReference type="NCBI Taxonomy" id="396597"/>
    <lineage>
        <taxon>Bacteria</taxon>
        <taxon>Pseudomonadati</taxon>
        <taxon>Pseudomonadota</taxon>
        <taxon>Betaproteobacteria</taxon>
        <taxon>Burkholderiales</taxon>
        <taxon>Burkholderiaceae</taxon>
        <taxon>Burkholderia</taxon>
        <taxon>Burkholderia cepacia complex</taxon>
    </lineage>
</organism>
<dbReference type="Pfam" id="PF13296">
    <property type="entry name" value="T6SS_Vgr"/>
    <property type="match status" value="1"/>
</dbReference>
<gene>
    <name evidence="5" type="ORF">BamMEX5DRAFT_5305</name>
</gene>
<dbReference type="InterPro" id="IPR018769">
    <property type="entry name" value="VgrG2_DUF2345"/>
</dbReference>
<feature type="domain" description="DUF2345" evidence="3">
    <location>
        <begin position="699"/>
        <end position="848"/>
    </location>
</feature>
<dbReference type="InterPro" id="IPR037026">
    <property type="entry name" value="Vgr_OB-fold_dom_sf"/>
</dbReference>
<dbReference type="SUPFAM" id="SSF69255">
    <property type="entry name" value="gp5 N-terminal domain-like"/>
    <property type="match status" value="1"/>
</dbReference>
<sequence length="950" mass="104200">MALRPLPPGVLKNRDLYEAVHRGLLQQDRLLRLDTPLGRNVLTPLRARGSCGIGGDYHWTVDVASLRGDTELLSLMHQPVTLWIQQRTAPYVDSVYRPVHGFVHQVGYLGGDGSVSTYQLEFSSALIFLSKTHNDEGWLEKDAREIISDVLNRYPQFQGRFRFDLTREPAVRSWCRQSEPDLHFVHRLLEDEGWYFYWVHEPTKEGEPPKTTLVILDRVSSLPDAKPAEYYRDNADHEADGFTQWAVVQTMQSLRYMSRAFDYKRPTSHFQTDSALQSTAYEAGSGRQSESHSIPAAPMTVYEPTAYGYPDSASGAARARRRVEGWDSRARRFFGVGGLRWLDAGLRFTLNNHPRHPDSDPKKREFLAIEARWYIENNVSIGQQVTEYPRSLRATLAEQQAAHGARFKTPEHPQDGTAGFFVIEVEAQEASVEYRSPLAHPKPNMTIEHAVVVTQQGSEAWTNERNQVRVHFAWDRKNPDGTFASSPLLSTMQADTGNGYGSVHVPRAGEWVLVAYWANDCDKPFILGRINGGTTPSPWHSNVLLSGFQSQGFGGTGAFNAFVYDDATNQGGTRLVSYTGSSYASIAQGYLIQQSGNTRGRYLGSGLLLHADHYASMRGSRGVSISAHPVSRDSDQLDVGEAREQLTRSKNLLSSISDASEQHQAESLKPGVDALTAFTDATKQSATGESSGGHTAGGGTGNANAFAEPLLLLGSPAGIGLSTHQSLHASADQQANWISGQDSYLAAGGSMHAAAIDHLSLFARNQGIKAVAGKGKVEIQAQDGDLEMIAQQLVKLLSVAGRMEIAADQELVLYCGGATIRVKGGNVSIHAPGSVDFKGASFSFSGPASESYAMPQFKPSYQAQYVLKNEKDGTPMMRHAYEMKLPSGRTVLGHTNDLGETVPVFTPNAQSVSLKAFEQEKQDVEPWKYAGGGEPDIFADYVKVDPDESA</sequence>
<evidence type="ECO:0000259" key="3">
    <source>
        <dbReference type="Pfam" id="PF10106"/>
    </source>
</evidence>
<dbReference type="Proteomes" id="UP000004814">
    <property type="component" value="Unassembled WGS sequence"/>
</dbReference>
<dbReference type="Gene3D" id="2.40.50.230">
    <property type="entry name" value="Gp5 N-terminal domain"/>
    <property type="match status" value="1"/>
</dbReference>
<dbReference type="AlphaFoldDB" id="B1TBY9"/>
<feature type="domain" description="Gp5/Type VI secretion system Vgr protein OB-fold" evidence="2">
    <location>
        <begin position="465"/>
        <end position="528"/>
    </location>
</feature>
<dbReference type="RefSeq" id="WP_006761090.1">
    <property type="nucleotide sequence ID" value="NZ_ABLK01000236.1"/>
</dbReference>
<evidence type="ECO:0000259" key="4">
    <source>
        <dbReference type="Pfam" id="PF13296"/>
    </source>
</evidence>
<dbReference type="InterPro" id="IPR006531">
    <property type="entry name" value="Gp5/Vgr_OB"/>
</dbReference>
<dbReference type="Pfam" id="PF04717">
    <property type="entry name" value="Phage_base_V"/>
    <property type="match status" value="1"/>
</dbReference>
<dbReference type="Gene3D" id="4.10.220.110">
    <property type="match status" value="1"/>
</dbReference>
<dbReference type="Gene3D" id="3.55.50.10">
    <property type="entry name" value="Baseplate protein-like domains"/>
    <property type="match status" value="1"/>
</dbReference>
<feature type="domain" description="Putative type VI secretion system Rhs element associated Vgr" evidence="4">
    <location>
        <begin position="556"/>
        <end position="659"/>
    </location>
</feature>
<evidence type="ECO:0000313" key="5">
    <source>
        <dbReference type="EMBL" id="EDT38915.1"/>
    </source>
</evidence>
<dbReference type="SUPFAM" id="SSF69279">
    <property type="entry name" value="Phage tail proteins"/>
    <property type="match status" value="2"/>
</dbReference>
<evidence type="ECO:0000256" key="1">
    <source>
        <dbReference type="ARBA" id="ARBA00005558"/>
    </source>
</evidence>
<dbReference type="InterPro" id="IPR017847">
    <property type="entry name" value="T6SS_RhsGE_Vgr_subset"/>
</dbReference>
<dbReference type="EMBL" id="ABLK01000236">
    <property type="protein sequence ID" value="EDT38915.1"/>
    <property type="molecule type" value="Genomic_DNA"/>
</dbReference>
<dbReference type="InterPro" id="IPR006533">
    <property type="entry name" value="T6SS_Vgr_RhsGE"/>
</dbReference>
<dbReference type="Pfam" id="PF05954">
    <property type="entry name" value="Phage_GPD"/>
    <property type="match status" value="1"/>
</dbReference>
<dbReference type="InterPro" id="IPR028244">
    <property type="entry name" value="T6SS_Rhs_Vgr_dom"/>
</dbReference>
<dbReference type="Gene3D" id="2.30.110.50">
    <property type="match status" value="1"/>
</dbReference>
<proteinExistence type="inferred from homology"/>
<dbReference type="PATRIC" id="fig|396597.7.peg.2321"/>
<protein>
    <submittedName>
        <fullName evidence="5">Type VI secretion system Vgr family protein</fullName>
    </submittedName>
</protein>
<dbReference type="Pfam" id="PF10106">
    <property type="entry name" value="DUF2345"/>
    <property type="match status" value="1"/>
</dbReference>
<comment type="caution">
    <text evidence="5">The sequence shown here is derived from an EMBL/GenBank/DDBJ whole genome shotgun (WGS) entry which is preliminary data.</text>
</comment>